<evidence type="ECO:0000256" key="1">
    <source>
        <dbReference type="SAM" id="Phobius"/>
    </source>
</evidence>
<dbReference type="EMBL" id="JBHUFV010000079">
    <property type="protein sequence ID" value="MFD1938891.1"/>
    <property type="molecule type" value="Genomic_DNA"/>
</dbReference>
<feature type="transmembrane region" description="Helical" evidence="1">
    <location>
        <begin position="57"/>
        <end position="78"/>
    </location>
</feature>
<accession>A0ABW4TDS8</accession>
<comment type="caution">
    <text evidence="2">The sequence shown here is derived from an EMBL/GenBank/DDBJ whole genome shotgun (WGS) entry which is preliminary data.</text>
</comment>
<protein>
    <submittedName>
        <fullName evidence="2">Uncharacterized protein</fullName>
    </submittedName>
</protein>
<reference evidence="3" key="1">
    <citation type="journal article" date="2019" name="Int. J. Syst. Evol. Microbiol.">
        <title>The Global Catalogue of Microorganisms (GCM) 10K type strain sequencing project: providing services to taxonomists for standard genome sequencing and annotation.</title>
        <authorList>
            <consortium name="The Broad Institute Genomics Platform"/>
            <consortium name="The Broad Institute Genome Sequencing Center for Infectious Disease"/>
            <person name="Wu L."/>
            <person name="Ma J."/>
        </authorList>
    </citation>
    <scope>NUCLEOTIDE SEQUENCE [LARGE SCALE GENOMIC DNA]</scope>
    <source>
        <strain evidence="3">ICMP 6774ER</strain>
    </source>
</reference>
<keyword evidence="1" id="KW-0812">Transmembrane</keyword>
<organism evidence="2 3">
    <name type="scientific">Nonomuraea mangrovi</name>
    <dbReference type="NCBI Taxonomy" id="2316207"/>
    <lineage>
        <taxon>Bacteria</taxon>
        <taxon>Bacillati</taxon>
        <taxon>Actinomycetota</taxon>
        <taxon>Actinomycetes</taxon>
        <taxon>Streptosporangiales</taxon>
        <taxon>Streptosporangiaceae</taxon>
        <taxon>Nonomuraea</taxon>
    </lineage>
</organism>
<keyword evidence="1" id="KW-1133">Transmembrane helix</keyword>
<keyword evidence="1" id="KW-0472">Membrane</keyword>
<dbReference type="RefSeq" id="WP_379580985.1">
    <property type="nucleotide sequence ID" value="NZ_JBHUFV010000079.1"/>
</dbReference>
<keyword evidence="3" id="KW-1185">Reference proteome</keyword>
<dbReference type="Proteomes" id="UP001597368">
    <property type="component" value="Unassembled WGS sequence"/>
</dbReference>
<proteinExistence type="predicted"/>
<sequence length="303" mass="31600">MKSIEEQVGGLARVRDEDLRGQGSGAGARTLLESITAADGAHEPAVRRRGPRPARRLAVAAMAVSALAAAVVIGPGLIEGGKGVPTSYANAAIEIERRGDQWVARVKDPYADHARYAEAFRAVGLDVSLNLLPASPSGVGKVVRMGFSGNTSPNKGIGGGFEPEGCEMGSPGCALAVTVSVGFTGTGVVSLGRPAKPGERYGNAASATRKGEPLHGLEVDERTVGEVRKAAAERGVKTEVWVIEPSEGGGFGYNPKRQPDDVGDDWIVWDAEVLSADTVKLLVTEKRLAKNPVYDGPKPPDTE</sequence>
<evidence type="ECO:0000313" key="2">
    <source>
        <dbReference type="EMBL" id="MFD1938891.1"/>
    </source>
</evidence>
<evidence type="ECO:0000313" key="3">
    <source>
        <dbReference type="Proteomes" id="UP001597368"/>
    </source>
</evidence>
<gene>
    <name evidence="2" type="ORF">ACFSKW_46275</name>
</gene>
<name>A0ABW4TDS8_9ACTN</name>